<dbReference type="AlphaFoldDB" id="A0A9N9H5B2"/>
<protein>
    <submittedName>
        <fullName evidence="2">2708_t:CDS:1</fullName>
    </submittedName>
</protein>
<evidence type="ECO:0000313" key="3">
    <source>
        <dbReference type="Proteomes" id="UP000789706"/>
    </source>
</evidence>
<gene>
    <name evidence="2" type="ORF">DEBURN_LOCUS11659</name>
</gene>
<reference evidence="2" key="1">
    <citation type="submission" date="2021-06" db="EMBL/GenBank/DDBJ databases">
        <authorList>
            <person name="Kallberg Y."/>
            <person name="Tangrot J."/>
            <person name="Rosling A."/>
        </authorList>
    </citation>
    <scope>NUCLEOTIDE SEQUENCE</scope>
    <source>
        <strain evidence="2">AZ414A</strain>
    </source>
</reference>
<feature type="non-terminal residue" evidence="2">
    <location>
        <position position="1"/>
    </location>
</feature>
<comment type="caution">
    <text evidence="2">The sequence shown here is derived from an EMBL/GenBank/DDBJ whole genome shotgun (WGS) entry which is preliminary data.</text>
</comment>
<dbReference type="Proteomes" id="UP000789706">
    <property type="component" value="Unassembled WGS sequence"/>
</dbReference>
<proteinExistence type="predicted"/>
<feature type="non-terminal residue" evidence="2">
    <location>
        <position position="60"/>
    </location>
</feature>
<accession>A0A9N9H5B2</accession>
<feature type="region of interest" description="Disordered" evidence="1">
    <location>
        <begin position="1"/>
        <end position="43"/>
    </location>
</feature>
<name>A0A9N9H5B2_9GLOM</name>
<keyword evidence="3" id="KW-1185">Reference proteome</keyword>
<evidence type="ECO:0000313" key="2">
    <source>
        <dbReference type="EMBL" id="CAG8657792.1"/>
    </source>
</evidence>
<evidence type="ECO:0000256" key="1">
    <source>
        <dbReference type="SAM" id="MobiDB-lite"/>
    </source>
</evidence>
<sequence length="60" mass="6420">SADRPPLGGRPEETDRPIGRSAGYLPTDARRGPEELSASRAGAQGVIKTELHRYAWASTS</sequence>
<dbReference type="EMBL" id="CAJVPK010007746">
    <property type="protein sequence ID" value="CAG8657792.1"/>
    <property type="molecule type" value="Genomic_DNA"/>
</dbReference>
<organism evidence="2 3">
    <name type="scientific">Diversispora eburnea</name>
    <dbReference type="NCBI Taxonomy" id="1213867"/>
    <lineage>
        <taxon>Eukaryota</taxon>
        <taxon>Fungi</taxon>
        <taxon>Fungi incertae sedis</taxon>
        <taxon>Mucoromycota</taxon>
        <taxon>Glomeromycotina</taxon>
        <taxon>Glomeromycetes</taxon>
        <taxon>Diversisporales</taxon>
        <taxon>Diversisporaceae</taxon>
        <taxon>Diversispora</taxon>
    </lineage>
</organism>